<protein>
    <recommendedName>
        <fullName evidence="1">N(6)-L-threonylcarbamoyladenine synthase</fullName>
        <ecNumber evidence="1">2.3.1.234</ecNumber>
    </recommendedName>
</protein>
<name>A0A0F9AKF7_9ZZZZ</name>
<dbReference type="EMBL" id="LAZR01045477">
    <property type="protein sequence ID" value="KKK98780.1"/>
    <property type="molecule type" value="Genomic_DNA"/>
</dbReference>
<keyword evidence="3" id="KW-0808">Transferase</keyword>
<dbReference type="HAMAP" id="MF_01445">
    <property type="entry name" value="TsaD"/>
    <property type="match status" value="1"/>
</dbReference>
<dbReference type="EC" id="2.3.1.234" evidence="1"/>
<accession>A0A0F9AKF7</accession>
<dbReference type="FunFam" id="3.30.420.40:FF:000040">
    <property type="entry name" value="tRNA N6-adenosine threonylcarbamoyltransferase"/>
    <property type="match status" value="1"/>
</dbReference>
<sequence>MKNLPAILAIETSCDETAVAITKGTKVLSSLVSSQIKAHQQYGGVVPEIASRKHVSAINFLIDKALEEAKMSFKDIDAVAVSGGPGLVGALMVGVTAAKTLAFSLEKPLIAINHVEAHIFSILPERKISFPLICLVASGGHTMLVNVKGFGDYELLGQTLDDAAGEAFDKVAKVLGMSYPGGPQIEKAAKEGNKKKYKLPKPLIYSGDYRFSFSGLKTAVIYKLRDLKAKNVSYKPADMAASFQDAASEVLVLKTLIAAMEFKAETVTIVGGVASNNYLREKLEKAAKEYGIKMVLPEKEFSTDNAAMVGFAASHYYKNRRFSDFEFSVNPNWLLPLTQ</sequence>
<reference evidence="10" key="1">
    <citation type="journal article" date="2015" name="Nature">
        <title>Complex archaea that bridge the gap between prokaryotes and eukaryotes.</title>
        <authorList>
            <person name="Spang A."/>
            <person name="Saw J.H."/>
            <person name="Jorgensen S.L."/>
            <person name="Zaremba-Niedzwiedzka K."/>
            <person name="Martijn J."/>
            <person name="Lind A.E."/>
            <person name="van Eijk R."/>
            <person name="Schleper C."/>
            <person name="Guy L."/>
            <person name="Ettema T.J."/>
        </authorList>
    </citation>
    <scope>NUCLEOTIDE SEQUENCE</scope>
</reference>
<evidence type="ECO:0000313" key="10">
    <source>
        <dbReference type="EMBL" id="KKK98780.1"/>
    </source>
</evidence>
<evidence type="ECO:0000259" key="9">
    <source>
        <dbReference type="Pfam" id="PF00814"/>
    </source>
</evidence>
<dbReference type="PANTHER" id="PTHR11735:SF6">
    <property type="entry name" value="TRNA N6-ADENOSINE THREONYLCARBAMOYLTRANSFERASE, MITOCHONDRIAL"/>
    <property type="match status" value="1"/>
</dbReference>
<evidence type="ECO:0000256" key="8">
    <source>
        <dbReference type="ARBA" id="ARBA00048117"/>
    </source>
</evidence>
<dbReference type="Gene3D" id="3.30.420.40">
    <property type="match status" value="2"/>
</dbReference>
<dbReference type="InterPro" id="IPR017861">
    <property type="entry name" value="KAE1/TsaD"/>
</dbReference>
<dbReference type="Pfam" id="PF00814">
    <property type="entry name" value="TsaD"/>
    <property type="match status" value="1"/>
</dbReference>
<organism evidence="10">
    <name type="scientific">marine sediment metagenome</name>
    <dbReference type="NCBI Taxonomy" id="412755"/>
    <lineage>
        <taxon>unclassified sequences</taxon>
        <taxon>metagenomes</taxon>
        <taxon>ecological metagenomes</taxon>
    </lineage>
</organism>
<evidence type="ECO:0000256" key="1">
    <source>
        <dbReference type="ARBA" id="ARBA00012156"/>
    </source>
</evidence>
<keyword evidence="5" id="KW-0479">Metal-binding</keyword>
<evidence type="ECO:0000256" key="3">
    <source>
        <dbReference type="ARBA" id="ARBA00022679"/>
    </source>
</evidence>
<dbReference type="NCBIfam" id="TIGR03723">
    <property type="entry name" value="T6A_TsaD_YgjD"/>
    <property type="match status" value="1"/>
</dbReference>
<dbReference type="SUPFAM" id="SSF53067">
    <property type="entry name" value="Actin-like ATPase domain"/>
    <property type="match status" value="2"/>
</dbReference>
<dbReference type="CDD" id="cd24133">
    <property type="entry name" value="ASKHA_NBD_TsaD_bac"/>
    <property type="match status" value="1"/>
</dbReference>
<dbReference type="InterPro" id="IPR043129">
    <property type="entry name" value="ATPase_NBD"/>
</dbReference>
<keyword evidence="6" id="KW-0408">Iron</keyword>
<evidence type="ECO:0000256" key="5">
    <source>
        <dbReference type="ARBA" id="ARBA00022723"/>
    </source>
</evidence>
<dbReference type="AlphaFoldDB" id="A0A0F9AKF7"/>
<dbReference type="InterPro" id="IPR000905">
    <property type="entry name" value="Gcp-like_dom"/>
</dbReference>
<dbReference type="GO" id="GO:0002949">
    <property type="term" value="P:tRNA threonylcarbamoyladenosine modification"/>
    <property type="evidence" value="ECO:0007669"/>
    <property type="project" value="InterPro"/>
</dbReference>
<feature type="domain" description="Gcp-like" evidence="9">
    <location>
        <begin position="26"/>
        <end position="310"/>
    </location>
</feature>
<keyword evidence="2" id="KW-0963">Cytoplasm</keyword>
<gene>
    <name evidence="10" type="ORF">LCGC14_2639320</name>
</gene>
<comment type="caution">
    <text evidence="10">The sequence shown here is derived from an EMBL/GenBank/DDBJ whole genome shotgun (WGS) entry which is preliminary data.</text>
</comment>
<keyword evidence="4" id="KW-0819">tRNA processing</keyword>
<dbReference type="InterPro" id="IPR022450">
    <property type="entry name" value="TsaD"/>
</dbReference>
<dbReference type="GO" id="GO:0046872">
    <property type="term" value="F:metal ion binding"/>
    <property type="evidence" value="ECO:0007669"/>
    <property type="project" value="UniProtKB-KW"/>
</dbReference>
<dbReference type="NCBIfam" id="TIGR00329">
    <property type="entry name" value="gcp_kae1"/>
    <property type="match status" value="1"/>
</dbReference>
<evidence type="ECO:0000256" key="2">
    <source>
        <dbReference type="ARBA" id="ARBA00022490"/>
    </source>
</evidence>
<keyword evidence="7" id="KW-0012">Acyltransferase</keyword>
<dbReference type="PRINTS" id="PR00789">
    <property type="entry name" value="OSIALOPTASE"/>
</dbReference>
<proteinExistence type="inferred from homology"/>
<dbReference type="GO" id="GO:0061711">
    <property type="term" value="F:tRNA N(6)-L-threonylcarbamoyladenine synthase activity"/>
    <property type="evidence" value="ECO:0007669"/>
    <property type="project" value="UniProtKB-EC"/>
</dbReference>
<evidence type="ECO:0000256" key="7">
    <source>
        <dbReference type="ARBA" id="ARBA00023315"/>
    </source>
</evidence>
<dbReference type="PANTHER" id="PTHR11735">
    <property type="entry name" value="TRNA N6-ADENOSINE THREONYLCARBAMOYLTRANSFERASE"/>
    <property type="match status" value="1"/>
</dbReference>
<evidence type="ECO:0000256" key="6">
    <source>
        <dbReference type="ARBA" id="ARBA00023004"/>
    </source>
</evidence>
<evidence type="ECO:0000256" key="4">
    <source>
        <dbReference type="ARBA" id="ARBA00022694"/>
    </source>
</evidence>
<comment type="catalytic activity">
    <reaction evidence="8">
        <text>L-threonylcarbamoyladenylate + adenosine(37) in tRNA = N(6)-L-threonylcarbamoyladenosine(37) in tRNA + AMP + H(+)</text>
        <dbReference type="Rhea" id="RHEA:37059"/>
        <dbReference type="Rhea" id="RHEA-COMP:10162"/>
        <dbReference type="Rhea" id="RHEA-COMP:10163"/>
        <dbReference type="ChEBI" id="CHEBI:15378"/>
        <dbReference type="ChEBI" id="CHEBI:73682"/>
        <dbReference type="ChEBI" id="CHEBI:74411"/>
        <dbReference type="ChEBI" id="CHEBI:74418"/>
        <dbReference type="ChEBI" id="CHEBI:456215"/>
        <dbReference type="EC" id="2.3.1.234"/>
    </reaction>
</comment>